<comment type="caution">
    <text evidence="1">The sequence shown here is derived from an EMBL/GenBank/DDBJ whole genome shotgun (WGS) entry which is preliminary data.</text>
</comment>
<dbReference type="AlphaFoldDB" id="A0A3M9N600"/>
<protein>
    <submittedName>
        <fullName evidence="1">Uncharacterized protein</fullName>
    </submittedName>
</protein>
<evidence type="ECO:0000313" key="1">
    <source>
        <dbReference type="EMBL" id="RNI33231.1"/>
    </source>
</evidence>
<accession>A0A3M9N600</accession>
<organism evidence="1 2">
    <name type="scientific">Rufibacter immobilis</name>
    <dbReference type="NCBI Taxonomy" id="1348778"/>
    <lineage>
        <taxon>Bacteria</taxon>
        <taxon>Pseudomonadati</taxon>
        <taxon>Bacteroidota</taxon>
        <taxon>Cytophagia</taxon>
        <taxon>Cytophagales</taxon>
        <taxon>Hymenobacteraceae</taxon>
        <taxon>Rufibacter</taxon>
    </lineage>
</organism>
<proteinExistence type="predicted"/>
<name>A0A3M9N600_9BACT</name>
<dbReference type="EMBL" id="RJJE01000001">
    <property type="protein sequence ID" value="RNI33231.1"/>
    <property type="molecule type" value="Genomic_DNA"/>
</dbReference>
<gene>
    <name evidence="1" type="ORF">EFA69_02125</name>
</gene>
<dbReference type="Proteomes" id="UP000271010">
    <property type="component" value="Unassembled WGS sequence"/>
</dbReference>
<reference evidence="1 2" key="1">
    <citation type="submission" date="2018-11" db="EMBL/GenBank/DDBJ databases">
        <title>Rufibacter latericius sp. nov., isolated from water in Baiyang Lake.</title>
        <authorList>
            <person name="Yang Y."/>
        </authorList>
    </citation>
    <scope>NUCLEOTIDE SEQUENCE [LARGE SCALE GENOMIC DNA]</scope>
    <source>
        <strain evidence="1 2">MCC P1</strain>
    </source>
</reference>
<evidence type="ECO:0000313" key="2">
    <source>
        <dbReference type="Proteomes" id="UP000271010"/>
    </source>
</evidence>
<dbReference type="RefSeq" id="WP_123131418.1">
    <property type="nucleotide sequence ID" value="NZ_RJJE01000001.1"/>
</dbReference>
<keyword evidence="2" id="KW-1185">Reference proteome</keyword>
<sequence length="98" mass="11140">MPDKKEGGACLIPNKKAEVNHCFRQCFEERRFLCGAKSIRLGALFPKTASKRYRATKLFEIFLPDFQGEAVVGEFFLRAALDIKIFVYTFVSLIQTAS</sequence>